<dbReference type="Proteomes" id="UP001163603">
    <property type="component" value="Chromosome 14"/>
</dbReference>
<gene>
    <name evidence="1" type="ORF">Pint_33182</name>
</gene>
<organism evidence="1 2">
    <name type="scientific">Pistacia integerrima</name>
    <dbReference type="NCBI Taxonomy" id="434235"/>
    <lineage>
        <taxon>Eukaryota</taxon>
        <taxon>Viridiplantae</taxon>
        <taxon>Streptophyta</taxon>
        <taxon>Embryophyta</taxon>
        <taxon>Tracheophyta</taxon>
        <taxon>Spermatophyta</taxon>
        <taxon>Magnoliopsida</taxon>
        <taxon>eudicotyledons</taxon>
        <taxon>Gunneridae</taxon>
        <taxon>Pentapetalae</taxon>
        <taxon>rosids</taxon>
        <taxon>malvids</taxon>
        <taxon>Sapindales</taxon>
        <taxon>Anacardiaceae</taxon>
        <taxon>Pistacia</taxon>
    </lineage>
</organism>
<sequence length="49" mass="5704">MLLFNSKLRLFPGKLWSRWDGSFIVLNVFPHGAIEIQNPKTEQVFKVNS</sequence>
<name>A0ACC0X8V3_9ROSI</name>
<evidence type="ECO:0000313" key="2">
    <source>
        <dbReference type="Proteomes" id="UP001163603"/>
    </source>
</evidence>
<protein>
    <submittedName>
        <fullName evidence="1">Uncharacterized protein</fullName>
    </submittedName>
</protein>
<evidence type="ECO:0000313" key="1">
    <source>
        <dbReference type="EMBL" id="KAJ0011271.1"/>
    </source>
</evidence>
<comment type="caution">
    <text evidence="1">The sequence shown here is derived from an EMBL/GenBank/DDBJ whole genome shotgun (WGS) entry which is preliminary data.</text>
</comment>
<keyword evidence="2" id="KW-1185">Reference proteome</keyword>
<reference evidence="2" key="1">
    <citation type="journal article" date="2023" name="G3 (Bethesda)">
        <title>Genome assembly and association tests identify interacting loci associated with vigor, precocity, and sex in interspecific pistachio rootstocks.</title>
        <authorList>
            <person name="Palmer W."/>
            <person name="Jacygrad E."/>
            <person name="Sagayaradj S."/>
            <person name="Cavanaugh K."/>
            <person name="Han R."/>
            <person name="Bertier L."/>
            <person name="Beede B."/>
            <person name="Kafkas S."/>
            <person name="Golino D."/>
            <person name="Preece J."/>
            <person name="Michelmore R."/>
        </authorList>
    </citation>
    <scope>NUCLEOTIDE SEQUENCE [LARGE SCALE GENOMIC DNA]</scope>
</reference>
<proteinExistence type="predicted"/>
<dbReference type="EMBL" id="CM047749">
    <property type="protein sequence ID" value="KAJ0011271.1"/>
    <property type="molecule type" value="Genomic_DNA"/>
</dbReference>
<accession>A0ACC0X8V3</accession>